<dbReference type="InterPro" id="IPR000601">
    <property type="entry name" value="PKD_dom"/>
</dbReference>
<dbReference type="InterPro" id="IPR035986">
    <property type="entry name" value="PKD_dom_sf"/>
</dbReference>
<dbReference type="SMART" id="SM00089">
    <property type="entry name" value="PKD"/>
    <property type="match status" value="1"/>
</dbReference>
<proteinExistence type="predicted"/>
<organism evidence="2 3">
    <name type="scientific">Flavobacterium cerinum</name>
    <dbReference type="NCBI Taxonomy" id="2502784"/>
    <lineage>
        <taxon>Bacteria</taxon>
        <taxon>Pseudomonadati</taxon>
        <taxon>Bacteroidota</taxon>
        <taxon>Flavobacteriia</taxon>
        <taxon>Flavobacteriales</taxon>
        <taxon>Flavobacteriaceae</taxon>
        <taxon>Flavobacterium</taxon>
    </lineage>
</organism>
<dbReference type="PROSITE" id="PS50093">
    <property type="entry name" value="PKD"/>
    <property type="match status" value="1"/>
</dbReference>
<dbReference type="InterPro" id="IPR015943">
    <property type="entry name" value="WD40/YVTN_repeat-like_dom_sf"/>
</dbReference>
<feature type="domain" description="PKD" evidence="1">
    <location>
        <begin position="439"/>
        <end position="496"/>
    </location>
</feature>
<reference evidence="2 3" key="1">
    <citation type="submission" date="2019-01" db="EMBL/GenBank/DDBJ databases">
        <title>Flavobacterium sp. nov.,isolated from freshwater.</title>
        <authorList>
            <person name="Zhang R."/>
            <person name="Du Z.-J."/>
        </authorList>
    </citation>
    <scope>NUCLEOTIDE SEQUENCE [LARGE SCALE GENOMIC DNA]</scope>
    <source>
        <strain evidence="2 3">1E403</strain>
    </source>
</reference>
<gene>
    <name evidence="2" type="ORF">EPI11_05280</name>
</gene>
<keyword evidence="3" id="KW-1185">Reference proteome</keyword>
<feature type="non-terminal residue" evidence="2">
    <location>
        <position position="917"/>
    </location>
</feature>
<dbReference type="InterPro" id="IPR022409">
    <property type="entry name" value="PKD/Chitinase_dom"/>
</dbReference>
<name>A0A3S3Q9M5_9FLAO</name>
<dbReference type="EMBL" id="SBII01000003">
    <property type="protein sequence ID" value="RWX01372.1"/>
    <property type="molecule type" value="Genomic_DNA"/>
</dbReference>
<dbReference type="AlphaFoldDB" id="A0A3S3Q9M5"/>
<sequence length="917" mass="97746">MLVLYSKSGKFFKASLLGGGSIKRLQSQYIRQFIIEIVEDLQKKMIKKLFILFFVVASASLTAQREAANWYFGFNAGLDFNSGSPISQNGQLSSEEACASISDSDGNLLFYTDGVRVYNANHVLMPNGAGLWGHESTTQGAIIIPQPGNPDRYYIFTQDYQGEVRGLAYTVVDMTLDGGLGGVVATEKNIQLSTPTTEKMTAAFHANGEDIWVIAHVYGTNEFLAYLVTAGGVSTVPVVSAVGEVATIMFGAGSTAGYLKTSPNGKKLASAKQVALSGLELYDFDASGGIISNAQKITSSSVYGVEFSADSKVLYASSSGGIRQYDITQSNLAAIQASELIMASGIQHGALQLGIDGKVYAARYNLNFLSVINNPGILGLGCNFIQDATLLSPNTKSGFGLPNFLTSYFQFELGFKDLCAKQPTQMEIISRSNIATASWNFGDPGSGANNTSTTIQPSHIYAIPGTYTVTVTLTTDVGYSITLTNMVTIIASPVANKPSNLITCDVLPNDGFAQFTLSNQTATILGTQPSADYSVAYYASEDDARAENMALPQNYTNTSNPQTIYARVTSNANDCYDLTTFTVTVNPTAEVTDPDDQEACEETPGSGISHFDLTQSIPEITNGANGLSVTFYKTQSDLNNNIPITTPTNYTNTTPGGETVYFQAADPAAPDCKAGGSLDLVVNGQPPLNTNIPVYKQCDYNNPGDGFESFDLTSMYPSITSTPGLTLTYEYQSAGTRVAIADPTNFTNTISNQQTIYVSTTNNSGCKSEVSFVIKVNPLPGINSNLQPFYACEELQGQGKFNLPQISQGLTSTSTIYTVKYYTGITEAEAGGTDNLPDFYTTAPTTIYARVSDIATGCFTITPVVLEVIPAPIAAVPAPLEICDTNNDGFGVYNLDPVIQAIQASLGNVVVTVHETP</sequence>
<dbReference type="Gene3D" id="2.130.10.10">
    <property type="entry name" value="YVTN repeat-like/Quinoprotein amine dehydrogenase"/>
    <property type="match status" value="1"/>
</dbReference>
<dbReference type="SUPFAM" id="SSF49299">
    <property type="entry name" value="PKD domain"/>
    <property type="match status" value="1"/>
</dbReference>
<dbReference type="Pfam" id="PF18911">
    <property type="entry name" value="PKD_4"/>
    <property type="match status" value="1"/>
</dbReference>
<protein>
    <submittedName>
        <fullName evidence="2">PKD domain-containing protein</fullName>
    </submittedName>
</protein>
<evidence type="ECO:0000259" key="1">
    <source>
        <dbReference type="PROSITE" id="PS50093"/>
    </source>
</evidence>
<accession>A0A3S3Q9M5</accession>
<dbReference type="OrthoDB" id="9765926at2"/>
<dbReference type="Proteomes" id="UP000287527">
    <property type="component" value="Unassembled WGS sequence"/>
</dbReference>
<dbReference type="SUPFAM" id="SSF69322">
    <property type="entry name" value="Tricorn protease domain 2"/>
    <property type="match status" value="1"/>
</dbReference>
<dbReference type="InterPro" id="IPR013783">
    <property type="entry name" value="Ig-like_fold"/>
</dbReference>
<evidence type="ECO:0000313" key="3">
    <source>
        <dbReference type="Proteomes" id="UP000287527"/>
    </source>
</evidence>
<evidence type="ECO:0000313" key="2">
    <source>
        <dbReference type="EMBL" id="RWX01372.1"/>
    </source>
</evidence>
<comment type="caution">
    <text evidence="2">The sequence shown here is derived from an EMBL/GenBank/DDBJ whole genome shotgun (WGS) entry which is preliminary data.</text>
</comment>
<dbReference type="Gene3D" id="2.60.40.10">
    <property type="entry name" value="Immunoglobulins"/>
    <property type="match status" value="1"/>
</dbReference>